<evidence type="ECO:0000313" key="4">
    <source>
        <dbReference type="EMBL" id="QPC84669.1"/>
    </source>
</evidence>
<evidence type="ECO:0000313" key="5">
    <source>
        <dbReference type="Proteomes" id="UP000594468"/>
    </source>
</evidence>
<feature type="domain" description="Response regulatory" evidence="3">
    <location>
        <begin position="3"/>
        <end position="119"/>
    </location>
</feature>
<name>A0A7S8ED00_9CHLR</name>
<dbReference type="Proteomes" id="UP000594468">
    <property type="component" value="Chromosome"/>
</dbReference>
<evidence type="ECO:0000259" key="3">
    <source>
        <dbReference type="PROSITE" id="PS50110"/>
    </source>
</evidence>
<accession>A0A7S8ED00</accession>
<gene>
    <name evidence="4" type="ORF">G4Y79_09910</name>
</gene>
<evidence type="ECO:0000256" key="1">
    <source>
        <dbReference type="ARBA" id="ARBA00022553"/>
    </source>
</evidence>
<dbReference type="SMART" id="SM00448">
    <property type="entry name" value="REC"/>
    <property type="match status" value="1"/>
</dbReference>
<dbReference type="CDD" id="cd17574">
    <property type="entry name" value="REC_OmpR"/>
    <property type="match status" value="1"/>
</dbReference>
<dbReference type="InterPro" id="IPR050595">
    <property type="entry name" value="Bact_response_regulator"/>
</dbReference>
<dbReference type="PROSITE" id="PS50110">
    <property type="entry name" value="RESPONSE_REGULATORY"/>
    <property type="match status" value="1"/>
</dbReference>
<keyword evidence="1 2" id="KW-0597">Phosphoprotein</keyword>
<dbReference type="KEGG" id="pmet:G4Y79_09910"/>
<feature type="modified residue" description="4-aspartylphosphate" evidence="2">
    <location>
        <position position="52"/>
    </location>
</feature>
<dbReference type="PANTHER" id="PTHR44591">
    <property type="entry name" value="STRESS RESPONSE REGULATOR PROTEIN 1"/>
    <property type="match status" value="1"/>
</dbReference>
<dbReference type="RefSeq" id="WP_195172732.1">
    <property type="nucleotide sequence ID" value="NZ_CP062983.1"/>
</dbReference>
<dbReference type="GO" id="GO:0000160">
    <property type="term" value="P:phosphorelay signal transduction system"/>
    <property type="evidence" value="ECO:0007669"/>
    <property type="project" value="InterPro"/>
</dbReference>
<dbReference type="InterPro" id="IPR001789">
    <property type="entry name" value="Sig_transdc_resp-reg_receiver"/>
</dbReference>
<dbReference type="Gene3D" id="3.40.50.2300">
    <property type="match status" value="1"/>
</dbReference>
<protein>
    <submittedName>
        <fullName evidence="4">Response regulator</fullName>
    </submittedName>
</protein>
<sequence length="124" mass="13604">MLEVLLVEDSKTQAAQIAEMLESVGLRVRVAYDGPDGLREAMENPPALVVLDVKLPTMDGFQVCRRLKRNPGTQDIPVIMLTEKAGPKATMSGLRAGADDYIPKDIFASEHLIETLQELGLLEE</sequence>
<dbReference type="SUPFAM" id="SSF52172">
    <property type="entry name" value="CheY-like"/>
    <property type="match status" value="1"/>
</dbReference>
<organism evidence="4 5">
    <name type="scientific">Phototrophicus methaneseepsis</name>
    <dbReference type="NCBI Taxonomy" id="2710758"/>
    <lineage>
        <taxon>Bacteria</taxon>
        <taxon>Bacillati</taxon>
        <taxon>Chloroflexota</taxon>
        <taxon>Candidatus Thermofontia</taxon>
        <taxon>Phototrophicales</taxon>
        <taxon>Phototrophicaceae</taxon>
        <taxon>Phototrophicus</taxon>
    </lineage>
</organism>
<dbReference type="InterPro" id="IPR011006">
    <property type="entry name" value="CheY-like_superfamily"/>
</dbReference>
<keyword evidence="5" id="KW-1185">Reference proteome</keyword>
<dbReference type="EMBL" id="CP062983">
    <property type="protein sequence ID" value="QPC84669.1"/>
    <property type="molecule type" value="Genomic_DNA"/>
</dbReference>
<evidence type="ECO:0000256" key="2">
    <source>
        <dbReference type="PROSITE-ProRule" id="PRU00169"/>
    </source>
</evidence>
<reference evidence="4 5" key="1">
    <citation type="submission" date="2020-02" db="EMBL/GenBank/DDBJ databases">
        <authorList>
            <person name="Zheng R.K."/>
            <person name="Sun C.M."/>
        </authorList>
    </citation>
    <scope>NUCLEOTIDE SEQUENCE [LARGE SCALE GENOMIC DNA]</scope>
    <source>
        <strain evidence="5">rifampicinis</strain>
    </source>
</reference>
<dbReference type="AlphaFoldDB" id="A0A7S8ED00"/>
<dbReference type="PANTHER" id="PTHR44591:SF3">
    <property type="entry name" value="RESPONSE REGULATORY DOMAIN-CONTAINING PROTEIN"/>
    <property type="match status" value="1"/>
</dbReference>
<dbReference type="Pfam" id="PF00072">
    <property type="entry name" value="Response_reg"/>
    <property type="match status" value="1"/>
</dbReference>
<proteinExistence type="predicted"/>